<proteinExistence type="predicted"/>
<dbReference type="PANTHER" id="PTHR46211">
    <property type="entry name" value="GLYCEROPHOSPHORYL DIESTER PHOSPHODIESTERASE"/>
    <property type="match status" value="1"/>
</dbReference>
<reference evidence="3" key="1">
    <citation type="submission" date="2024-05" db="EMBL/GenBank/DDBJ databases">
        <title>Isolation and characterization of Sporomusa carbonis sp. nov., a carboxydotrophic hydrogenogen in the genus of Sporomusa isolated from a charcoal burning pile.</title>
        <authorList>
            <person name="Boeer T."/>
            <person name="Rosenbaum F."/>
            <person name="Eysell L."/>
            <person name="Mueller V."/>
            <person name="Daniel R."/>
            <person name="Poehlein A."/>
        </authorList>
    </citation>
    <scope>NUCLEOTIDE SEQUENCE [LARGE SCALE GENOMIC DNA]</scope>
    <source>
        <strain evidence="3">DSM 10669</strain>
    </source>
</reference>
<dbReference type="Pfam" id="PF03009">
    <property type="entry name" value="GDPD"/>
    <property type="match status" value="1"/>
</dbReference>
<feature type="region of interest" description="Disordered" evidence="1">
    <location>
        <begin position="357"/>
        <end position="383"/>
    </location>
</feature>
<dbReference type="EC" id="3.1.4.46" evidence="3"/>
<evidence type="ECO:0000313" key="3">
    <source>
        <dbReference type="EMBL" id="XFO65454.1"/>
    </source>
</evidence>
<dbReference type="RefSeq" id="WP_094603191.1">
    <property type="nucleotide sequence ID" value="NZ_CP155573.1"/>
</dbReference>
<evidence type="ECO:0000259" key="2">
    <source>
        <dbReference type="PROSITE" id="PS51704"/>
    </source>
</evidence>
<dbReference type="InterPro" id="IPR030395">
    <property type="entry name" value="GP_PDE_dom"/>
</dbReference>
<dbReference type="SUPFAM" id="SSF51695">
    <property type="entry name" value="PLC-like phosphodiesterases"/>
    <property type="match status" value="1"/>
</dbReference>
<dbReference type="InterPro" id="IPR017946">
    <property type="entry name" value="PLC-like_Pdiesterase_TIM-brl"/>
</dbReference>
<dbReference type="CDD" id="cd08567">
    <property type="entry name" value="GDPD_SpGDE_like"/>
    <property type="match status" value="1"/>
</dbReference>
<feature type="compositionally biased region" description="Polar residues" evidence="1">
    <location>
        <begin position="357"/>
        <end position="367"/>
    </location>
</feature>
<dbReference type="Gene3D" id="3.20.20.190">
    <property type="entry name" value="Phosphatidylinositol (PI) phosphodiesterase"/>
    <property type="match status" value="1"/>
</dbReference>
<name>A0ABZ3IIG4_9FIRM</name>
<keyword evidence="4" id="KW-1185">Reference proteome</keyword>
<dbReference type="PROSITE" id="PS51704">
    <property type="entry name" value="GP_PDE"/>
    <property type="match status" value="1"/>
</dbReference>
<gene>
    <name evidence="3" type="primary">glpQ</name>
    <name evidence="3" type="ORF">SPSIL_015790</name>
</gene>
<feature type="domain" description="GP-PDE" evidence="2">
    <location>
        <begin position="42"/>
        <end position="343"/>
    </location>
</feature>
<organism evidence="3 4">
    <name type="scientific">Sporomusa silvacetica DSM 10669</name>
    <dbReference type="NCBI Taxonomy" id="1123289"/>
    <lineage>
        <taxon>Bacteria</taxon>
        <taxon>Bacillati</taxon>
        <taxon>Bacillota</taxon>
        <taxon>Negativicutes</taxon>
        <taxon>Selenomonadales</taxon>
        <taxon>Sporomusaceae</taxon>
        <taxon>Sporomusa</taxon>
    </lineage>
</organism>
<accession>A0ABZ3IIG4</accession>
<sequence>MSIRKNYWKRFLVAGITAVVVASGGNGFAMNLAAAKAMPQIFDFEAHRGGRDARPENTLAAFAYAMELGVTTLEMDMQMTKDGKIVISHNPVMNHNLAKGPDGEYVESGKYDIRKMTLAEVKKFDLGTMNTAAGEYYEGHGKTQIPFPGAKMPTLEEVFELANAYGNDKIMFNIETKSYPDASFPEAKNNPDPAAFVKEVHQIIKKYHMENRVMLQSFDWRTLKEMKKLDPNITLVALTCEQPSWGRDSMNRQPGGRGASPWMAGLDIDTFKGDYVKAAKAVGADIVSPYWEELSHELVNEAHELGMKVVPWTVNNPAKMNMLIDMGVDGLITDKPWVLRELLIKRGIAVAEPTVNINSPYHTGTDSRTGENKKMVKGSDSAE</sequence>
<evidence type="ECO:0000256" key="1">
    <source>
        <dbReference type="SAM" id="MobiDB-lite"/>
    </source>
</evidence>
<dbReference type="PANTHER" id="PTHR46211:SF14">
    <property type="entry name" value="GLYCEROPHOSPHODIESTER PHOSPHODIESTERASE"/>
    <property type="match status" value="1"/>
</dbReference>
<dbReference type="GO" id="GO:0008889">
    <property type="term" value="F:glycerophosphodiester phosphodiesterase activity"/>
    <property type="evidence" value="ECO:0007669"/>
    <property type="project" value="UniProtKB-EC"/>
</dbReference>
<dbReference type="EMBL" id="CP155573">
    <property type="protein sequence ID" value="XFO65454.1"/>
    <property type="molecule type" value="Genomic_DNA"/>
</dbReference>
<dbReference type="Proteomes" id="UP000216752">
    <property type="component" value="Chromosome"/>
</dbReference>
<protein>
    <submittedName>
        <fullName evidence="3">Glycerophosphodiester phosphodiesterase</fullName>
        <ecNumber evidence="3">3.1.4.46</ecNumber>
    </submittedName>
</protein>
<evidence type="ECO:0000313" key="4">
    <source>
        <dbReference type="Proteomes" id="UP000216752"/>
    </source>
</evidence>
<keyword evidence="3" id="KW-0378">Hydrolase</keyword>